<dbReference type="PANTHER" id="PTHR14119">
    <property type="entry name" value="HYDROLASE"/>
    <property type="match status" value="1"/>
</dbReference>
<dbReference type="InterPro" id="IPR000868">
    <property type="entry name" value="Isochorismatase-like_dom"/>
</dbReference>
<dbReference type="SUPFAM" id="SSF52499">
    <property type="entry name" value="Isochorismatase-like hydrolases"/>
    <property type="match status" value="1"/>
</dbReference>
<dbReference type="GO" id="GO:0016787">
    <property type="term" value="F:hydrolase activity"/>
    <property type="evidence" value="ECO:0007669"/>
    <property type="project" value="UniProtKB-KW"/>
</dbReference>
<evidence type="ECO:0000313" key="3">
    <source>
        <dbReference type="Proteomes" id="UP000662770"/>
    </source>
</evidence>
<dbReference type="InterPro" id="IPR050993">
    <property type="entry name" value="Isochorismatase_domain"/>
</dbReference>
<dbReference type="RefSeq" id="WP_207354148.1">
    <property type="nucleotide sequence ID" value="NZ_CP071503.1"/>
</dbReference>
<dbReference type="Pfam" id="PF00857">
    <property type="entry name" value="Isochorismatase"/>
    <property type="match status" value="1"/>
</dbReference>
<evidence type="ECO:0000313" key="2">
    <source>
        <dbReference type="EMBL" id="QSX32910.1"/>
    </source>
</evidence>
<keyword evidence="2" id="KW-0378">Hydrolase</keyword>
<dbReference type="InterPro" id="IPR036380">
    <property type="entry name" value="Isochorismatase-like_sf"/>
</dbReference>
<name>A0ABX7QPV6_9GAMM</name>
<dbReference type="PANTHER" id="PTHR14119:SF3">
    <property type="entry name" value="ISOCHORISMATASE DOMAIN-CONTAINING PROTEIN 2"/>
    <property type="match status" value="1"/>
</dbReference>
<feature type="domain" description="Isochorismatase-like" evidence="1">
    <location>
        <begin position="8"/>
        <end position="157"/>
    </location>
</feature>
<gene>
    <name evidence="2" type="ORF">JYB87_14340</name>
</gene>
<dbReference type="CDD" id="cd01012">
    <property type="entry name" value="YcaC_related"/>
    <property type="match status" value="1"/>
</dbReference>
<reference evidence="2 3" key="1">
    <citation type="submission" date="2021-03" db="EMBL/GenBank/DDBJ databases">
        <title>Novel species identification of genus Shewanella.</title>
        <authorList>
            <person name="Liu G."/>
            <person name="Zhang Q."/>
        </authorList>
    </citation>
    <scope>NUCLEOTIDE SEQUENCE [LARGE SCALE GENOMIC DNA]</scope>
    <source>
        <strain evidence="2 3">FJAT-51800</strain>
    </source>
</reference>
<sequence length="180" mass="20226">MINSNECVMVLVDVQGKLARMMADSERLHQRLATLIKGIQLFDIPLIWLEQLPEKLGSTSEELATILATQHRPIIKQHFSAWQNDSCRQALADLGRKQVILAGIEAHICVYQSCADFLAQGFDVHLVIDAIDSRDPANKEIAVQMMQARGAMLTQTESLLFELQQIATGERFKKLLTLIK</sequence>
<keyword evidence="3" id="KW-1185">Reference proteome</keyword>
<evidence type="ECO:0000259" key="1">
    <source>
        <dbReference type="Pfam" id="PF00857"/>
    </source>
</evidence>
<proteinExistence type="predicted"/>
<protein>
    <submittedName>
        <fullName evidence="2">Hydrolase</fullName>
    </submittedName>
</protein>
<dbReference type="EMBL" id="CP071503">
    <property type="protein sequence ID" value="QSX32910.1"/>
    <property type="molecule type" value="Genomic_DNA"/>
</dbReference>
<dbReference type="Gene3D" id="3.40.50.850">
    <property type="entry name" value="Isochorismatase-like"/>
    <property type="match status" value="1"/>
</dbReference>
<accession>A0ABX7QPV6</accession>
<dbReference type="Proteomes" id="UP000662770">
    <property type="component" value="Chromosome"/>
</dbReference>
<organism evidence="2 3">
    <name type="scientific">Shewanella avicenniae</name>
    <dbReference type="NCBI Taxonomy" id="2814294"/>
    <lineage>
        <taxon>Bacteria</taxon>
        <taxon>Pseudomonadati</taxon>
        <taxon>Pseudomonadota</taxon>
        <taxon>Gammaproteobacteria</taxon>
        <taxon>Alteromonadales</taxon>
        <taxon>Shewanellaceae</taxon>
        <taxon>Shewanella</taxon>
    </lineage>
</organism>